<evidence type="ECO:0000256" key="1">
    <source>
        <dbReference type="ARBA" id="ARBA00007867"/>
    </source>
</evidence>
<feature type="transmembrane region" description="Helical" evidence="6">
    <location>
        <begin position="309"/>
        <end position="336"/>
    </location>
</feature>
<dbReference type="EMBL" id="CP036273">
    <property type="protein sequence ID" value="QDU21351.1"/>
    <property type="molecule type" value="Genomic_DNA"/>
</dbReference>
<feature type="transmembrane region" description="Helical" evidence="6">
    <location>
        <begin position="12"/>
        <end position="30"/>
    </location>
</feature>
<feature type="transmembrane region" description="Helical" evidence="6">
    <location>
        <begin position="398"/>
        <end position="417"/>
    </location>
</feature>
<dbReference type="Pfam" id="PF01564">
    <property type="entry name" value="Spermine_synth"/>
    <property type="match status" value="1"/>
</dbReference>
<feature type="transmembrane region" description="Helical" evidence="6">
    <location>
        <begin position="374"/>
        <end position="393"/>
    </location>
</feature>
<dbReference type="Proteomes" id="UP000319576">
    <property type="component" value="Chromosome"/>
</dbReference>
<dbReference type="RefSeq" id="WP_145240232.1">
    <property type="nucleotide sequence ID" value="NZ_CP036273.1"/>
</dbReference>
<gene>
    <name evidence="8" type="primary">speE_2</name>
    <name evidence="8" type="ORF">ETAA1_33180</name>
</gene>
<organism evidence="8 9">
    <name type="scientific">Urbifossiella limnaea</name>
    <dbReference type="NCBI Taxonomy" id="2528023"/>
    <lineage>
        <taxon>Bacteria</taxon>
        <taxon>Pseudomonadati</taxon>
        <taxon>Planctomycetota</taxon>
        <taxon>Planctomycetia</taxon>
        <taxon>Gemmatales</taxon>
        <taxon>Gemmataceae</taxon>
        <taxon>Urbifossiella</taxon>
    </lineage>
</organism>
<dbReference type="GO" id="GO:0004766">
    <property type="term" value="F:spermidine synthase activity"/>
    <property type="evidence" value="ECO:0007669"/>
    <property type="project" value="UniProtKB-EC"/>
</dbReference>
<feature type="transmembrane region" description="Helical" evidence="6">
    <location>
        <begin position="42"/>
        <end position="62"/>
    </location>
</feature>
<dbReference type="SUPFAM" id="SSF103473">
    <property type="entry name" value="MFS general substrate transporter"/>
    <property type="match status" value="1"/>
</dbReference>
<evidence type="ECO:0000313" key="8">
    <source>
        <dbReference type="EMBL" id="QDU21351.1"/>
    </source>
</evidence>
<accession>A0A517XV03</accession>
<evidence type="ECO:0000259" key="7">
    <source>
        <dbReference type="PROSITE" id="PS51006"/>
    </source>
</evidence>
<feature type="transmembrane region" description="Helical" evidence="6">
    <location>
        <begin position="142"/>
        <end position="167"/>
    </location>
</feature>
<feature type="transmembrane region" description="Helical" evidence="6">
    <location>
        <begin position="109"/>
        <end position="130"/>
    </location>
</feature>
<dbReference type="InterPro" id="IPR030374">
    <property type="entry name" value="PABS"/>
</dbReference>
<feature type="region of interest" description="Disordered" evidence="5">
    <location>
        <begin position="746"/>
        <end position="766"/>
    </location>
</feature>
<dbReference type="SUPFAM" id="SSF53335">
    <property type="entry name" value="S-adenosyl-L-methionine-dependent methyltransferases"/>
    <property type="match status" value="1"/>
</dbReference>
<dbReference type="KEGG" id="uli:ETAA1_33180"/>
<feature type="transmembrane region" description="Helical" evidence="6">
    <location>
        <begin position="348"/>
        <end position="368"/>
    </location>
</feature>
<dbReference type="PANTHER" id="PTHR43317">
    <property type="entry name" value="THERMOSPERMINE SYNTHASE ACAULIS5"/>
    <property type="match status" value="1"/>
</dbReference>
<feature type="active site" description="Proton acceptor" evidence="4">
    <location>
        <position position="568"/>
    </location>
</feature>
<dbReference type="EC" id="2.5.1.16" evidence="8"/>
<dbReference type="NCBIfam" id="NF037959">
    <property type="entry name" value="MFS_SpdSyn"/>
    <property type="match status" value="1"/>
</dbReference>
<evidence type="ECO:0000256" key="3">
    <source>
        <dbReference type="ARBA" id="ARBA00023115"/>
    </source>
</evidence>
<name>A0A517XV03_9BACT</name>
<dbReference type="PANTHER" id="PTHR43317:SF3">
    <property type="entry name" value="BLR2883 PROTEIN"/>
    <property type="match status" value="1"/>
</dbReference>
<feature type="transmembrane region" description="Helical" evidence="6">
    <location>
        <begin position="274"/>
        <end position="297"/>
    </location>
</feature>
<feature type="transmembrane region" description="Helical" evidence="6">
    <location>
        <begin position="173"/>
        <end position="191"/>
    </location>
</feature>
<dbReference type="Gene3D" id="3.40.50.150">
    <property type="entry name" value="Vaccinia Virus protein VP39"/>
    <property type="match status" value="1"/>
</dbReference>
<comment type="similarity">
    <text evidence="1">Belongs to the spermidine/spermine synthase family.</text>
</comment>
<keyword evidence="6" id="KW-1133">Transmembrane helix</keyword>
<evidence type="ECO:0000256" key="6">
    <source>
        <dbReference type="SAM" id="Phobius"/>
    </source>
</evidence>
<dbReference type="InterPro" id="IPR029063">
    <property type="entry name" value="SAM-dependent_MTases_sf"/>
</dbReference>
<protein>
    <submittedName>
        <fullName evidence="8">Spermidine synthase</fullName>
        <ecNumber evidence="8">2.5.1.16</ecNumber>
    </submittedName>
</protein>
<dbReference type="CDD" id="cd02440">
    <property type="entry name" value="AdoMet_MTases"/>
    <property type="match status" value="1"/>
</dbReference>
<keyword evidence="3 4" id="KW-0620">Polyamine biosynthesis</keyword>
<evidence type="ECO:0000256" key="5">
    <source>
        <dbReference type="SAM" id="MobiDB-lite"/>
    </source>
</evidence>
<dbReference type="AlphaFoldDB" id="A0A517XV03"/>
<feature type="transmembrane region" description="Helical" evidence="6">
    <location>
        <begin position="74"/>
        <end position="97"/>
    </location>
</feature>
<evidence type="ECO:0000256" key="4">
    <source>
        <dbReference type="PROSITE-ProRule" id="PRU00354"/>
    </source>
</evidence>
<feature type="domain" description="PABS" evidence="7">
    <location>
        <begin position="482"/>
        <end position="654"/>
    </location>
</feature>
<sequence>MTRGAERADRLLYAVFACSGAAALVFEVSWSRQVGLVLGNTADSVAVVLAAYFAGLAVGQTLGSRIARRVSPLVGYSLCELLAAAWGLGLPSVLAAWDAPAEARAAWCFAVLLPATAPLGATFPLLAGHLSRRTPGGGRRVALAYAANTVGGVVGVLAASAGGLVVVGVTASSYLAAGVCAGCGATALALARRGGVAAVPAAASSGGAGWWVGLAALSGLATLGLEVLYARMFALVLHNSTTSFGVVLATFLAGLALGAAAAAALGRRVGPARLAVAAAGLGAVAVLTSVVLFVRLTGLNDFEAGDTPAGYFAGVLALAVAVVLPPVVLLGMVLPAAFAGAGGALGRVVAANTLAAAVGSVAAGYLWLPALGLWWAFSVPAALLALPAVAALVARGRVVAGGGLAALVAAAVMLVGASPRQPTGDEAARGEEIIRRWETPYGWIDVVRSRADGSFRVRENLHYRHGSTGANAAREYRQGRLPLLLHPAPREVAFLGLGTGLTAAPVVADCGVERAVVVELIPAVVEAARLLGDANRGVVDHPKVEVRVDDARHYLRRTDRRFDVVVSDLFVPWESRAGYLYTIEHAAAVRRCLRPGGLFCQWVALYQVGPDEFELIADTLAAVFPTVTVWWGQFDARYGMVALVGSDAPLVLDPDRLAARFDAAGDPPGGADPELAAPASLPDLYAGDWPARPGRRLNTDEHPWLEFTAPLSQRTARTLTGPRLRAYFDAVLGVLPADGVRFDGPLAGLAGPTRRREAQRLGLTGR</sequence>
<keyword evidence="6" id="KW-0472">Membrane</keyword>
<keyword evidence="2 4" id="KW-0808">Transferase</keyword>
<dbReference type="InterPro" id="IPR036259">
    <property type="entry name" value="MFS_trans_sf"/>
</dbReference>
<evidence type="ECO:0000256" key="2">
    <source>
        <dbReference type="ARBA" id="ARBA00022679"/>
    </source>
</evidence>
<dbReference type="PROSITE" id="PS51006">
    <property type="entry name" value="PABS_2"/>
    <property type="match status" value="1"/>
</dbReference>
<feature type="transmembrane region" description="Helical" evidence="6">
    <location>
        <begin position="244"/>
        <end position="265"/>
    </location>
</feature>
<dbReference type="GO" id="GO:0006596">
    <property type="term" value="P:polyamine biosynthetic process"/>
    <property type="evidence" value="ECO:0007669"/>
    <property type="project" value="UniProtKB-UniRule"/>
</dbReference>
<proteinExistence type="inferred from homology"/>
<keyword evidence="6" id="KW-0812">Transmembrane</keyword>
<dbReference type="OrthoDB" id="5516475at2"/>
<keyword evidence="9" id="KW-1185">Reference proteome</keyword>
<feature type="transmembrane region" description="Helical" evidence="6">
    <location>
        <begin position="211"/>
        <end position="232"/>
    </location>
</feature>
<reference evidence="8 9" key="1">
    <citation type="submission" date="2019-02" db="EMBL/GenBank/DDBJ databases">
        <title>Deep-cultivation of Planctomycetes and their phenomic and genomic characterization uncovers novel biology.</title>
        <authorList>
            <person name="Wiegand S."/>
            <person name="Jogler M."/>
            <person name="Boedeker C."/>
            <person name="Pinto D."/>
            <person name="Vollmers J."/>
            <person name="Rivas-Marin E."/>
            <person name="Kohn T."/>
            <person name="Peeters S.H."/>
            <person name="Heuer A."/>
            <person name="Rast P."/>
            <person name="Oberbeckmann S."/>
            <person name="Bunk B."/>
            <person name="Jeske O."/>
            <person name="Meyerdierks A."/>
            <person name="Storesund J.E."/>
            <person name="Kallscheuer N."/>
            <person name="Luecker S."/>
            <person name="Lage O.M."/>
            <person name="Pohl T."/>
            <person name="Merkel B.J."/>
            <person name="Hornburger P."/>
            <person name="Mueller R.-W."/>
            <person name="Bruemmer F."/>
            <person name="Labrenz M."/>
            <person name="Spormann A.M."/>
            <person name="Op den Camp H."/>
            <person name="Overmann J."/>
            <person name="Amann R."/>
            <person name="Jetten M.S.M."/>
            <person name="Mascher T."/>
            <person name="Medema M.H."/>
            <person name="Devos D.P."/>
            <person name="Kaster A.-K."/>
            <person name="Ovreas L."/>
            <person name="Rohde M."/>
            <person name="Galperin M.Y."/>
            <person name="Jogler C."/>
        </authorList>
    </citation>
    <scope>NUCLEOTIDE SEQUENCE [LARGE SCALE GENOMIC DNA]</scope>
    <source>
        <strain evidence="8 9">ETA_A1</strain>
    </source>
</reference>
<evidence type="ECO:0000313" key="9">
    <source>
        <dbReference type="Proteomes" id="UP000319576"/>
    </source>
</evidence>